<keyword evidence="3" id="KW-1185">Reference proteome</keyword>
<evidence type="ECO:0000313" key="3">
    <source>
        <dbReference type="Proteomes" id="UP000735302"/>
    </source>
</evidence>
<accession>A0AAV4DKC7</accession>
<sequence length="130" mass="13807">MDLDLVGLYLGTLASVLISAESSSCTSQRPAPSSKGEKKKISPRYQTGAIAQKKFTIITLVSKSQVQPASGHSPRYFMKPGRYCYSGHGSDLSYTATATGQGSESSTEGCALSSSASCRYDLAVAGRRRR</sequence>
<evidence type="ECO:0000313" key="2">
    <source>
        <dbReference type="EMBL" id="GFO44497.1"/>
    </source>
</evidence>
<feature type="region of interest" description="Disordered" evidence="1">
    <location>
        <begin position="22"/>
        <end position="43"/>
    </location>
</feature>
<protein>
    <recommendedName>
        <fullName evidence="4">Secreted protein</fullName>
    </recommendedName>
</protein>
<reference evidence="2 3" key="1">
    <citation type="journal article" date="2021" name="Elife">
        <title>Chloroplast acquisition without the gene transfer in kleptoplastic sea slugs, Plakobranchus ocellatus.</title>
        <authorList>
            <person name="Maeda T."/>
            <person name="Takahashi S."/>
            <person name="Yoshida T."/>
            <person name="Shimamura S."/>
            <person name="Takaki Y."/>
            <person name="Nagai Y."/>
            <person name="Toyoda A."/>
            <person name="Suzuki Y."/>
            <person name="Arimoto A."/>
            <person name="Ishii H."/>
            <person name="Satoh N."/>
            <person name="Nishiyama T."/>
            <person name="Hasebe M."/>
            <person name="Maruyama T."/>
            <person name="Minagawa J."/>
            <person name="Obokata J."/>
            <person name="Shigenobu S."/>
        </authorList>
    </citation>
    <scope>NUCLEOTIDE SEQUENCE [LARGE SCALE GENOMIC DNA]</scope>
</reference>
<organism evidence="2 3">
    <name type="scientific">Plakobranchus ocellatus</name>
    <dbReference type="NCBI Taxonomy" id="259542"/>
    <lineage>
        <taxon>Eukaryota</taxon>
        <taxon>Metazoa</taxon>
        <taxon>Spiralia</taxon>
        <taxon>Lophotrochozoa</taxon>
        <taxon>Mollusca</taxon>
        <taxon>Gastropoda</taxon>
        <taxon>Heterobranchia</taxon>
        <taxon>Euthyneura</taxon>
        <taxon>Panpulmonata</taxon>
        <taxon>Sacoglossa</taxon>
        <taxon>Placobranchoidea</taxon>
        <taxon>Plakobranchidae</taxon>
        <taxon>Plakobranchus</taxon>
    </lineage>
</organism>
<proteinExistence type="predicted"/>
<dbReference type="Proteomes" id="UP000735302">
    <property type="component" value="Unassembled WGS sequence"/>
</dbReference>
<feature type="compositionally biased region" description="Polar residues" evidence="1">
    <location>
        <begin position="22"/>
        <end position="31"/>
    </location>
</feature>
<evidence type="ECO:0008006" key="4">
    <source>
        <dbReference type="Google" id="ProtNLM"/>
    </source>
</evidence>
<evidence type="ECO:0000256" key="1">
    <source>
        <dbReference type="SAM" id="MobiDB-lite"/>
    </source>
</evidence>
<dbReference type="EMBL" id="BLXT01007956">
    <property type="protein sequence ID" value="GFO44497.1"/>
    <property type="molecule type" value="Genomic_DNA"/>
</dbReference>
<name>A0AAV4DKC7_9GAST</name>
<gene>
    <name evidence="2" type="ORF">PoB_007100200</name>
</gene>
<comment type="caution">
    <text evidence="2">The sequence shown here is derived from an EMBL/GenBank/DDBJ whole genome shotgun (WGS) entry which is preliminary data.</text>
</comment>
<dbReference type="AlphaFoldDB" id="A0AAV4DKC7"/>